<feature type="transmembrane region" description="Helical" evidence="5">
    <location>
        <begin position="103"/>
        <end position="120"/>
    </location>
</feature>
<evidence type="ECO:0000256" key="4">
    <source>
        <dbReference type="ARBA" id="ARBA00023136"/>
    </source>
</evidence>
<evidence type="ECO:0000259" key="6">
    <source>
        <dbReference type="Pfam" id="PF00892"/>
    </source>
</evidence>
<evidence type="ECO:0000256" key="3">
    <source>
        <dbReference type="ARBA" id="ARBA00022989"/>
    </source>
</evidence>
<feature type="transmembrane region" description="Helical" evidence="5">
    <location>
        <begin position="190"/>
        <end position="207"/>
    </location>
</feature>
<gene>
    <name evidence="7" type="ORF">CKY39_03950</name>
</gene>
<feature type="transmembrane region" description="Helical" evidence="5">
    <location>
        <begin position="77"/>
        <end position="97"/>
    </location>
</feature>
<feature type="transmembrane region" description="Helical" evidence="5">
    <location>
        <begin position="127"/>
        <end position="144"/>
    </location>
</feature>
<organism evidence="7 8">
    <name type="scientific">Variovorax boronicumulans</name>
    <dbReference type="NCBI Taxonomy" id="436515"/>
    <lineage>
        <taxon>Bacteria</taxon>
        <taxon>Pseudomonadati</taxon>
        <taxon>Pseudomonadota</taxon>
        <taxon>Betaproteobacteria</taxon>
        <taxon>Burkholderiales</taxon>
        <taxon>Comamonadaceae</taxon>
        <taxon>Variovorax</taxon>
    </lineage>
</organism>
<comment type="subcellular location">
    <subcellularLocation>
        <location evidence="1">Membrane</location>
        <topology evidence="1">Multi-pass membrane protein</topology>
    </subcellularLocation>
</comment>
<dbReference type="Pfam" id="PF00892">
    <property type="entry name" value="EamA"/>
    <property type="match status" value="1"/>
</dbReference>
<dbReference type="InterPro" id="IPR000620">
    <property type="entry name" value="EamA_dom"/>
</dbReference>
<evidence type="ECO:0000256" key="1">
    <source>
        <dbReference type="ARBA" id="ARBA00004141"/>
    </source>
</evidence>
<dbReference type="RefSeq" id="WP_095743528.1">
    <property type="nucleotide sequence ID" value="NZ_CP023284.1"/>
</dbReference>
<feature type="transmembrane region" description="Helical" evidence="5">
    <location>
        <begin position="268"/>
        <end position="285"/>
    </location>
</feature>
<evidence type="ECO:0000313" key="7">
    <source>
        <dbReference type="EMBL" id="ATA52463.1"/>
    </source>
</evidence>
<feature type="transmembrane region" description="Helical" evidence="5">
    <location>
        <begin position="213"/>
        <end position="233"/>
    </location>
</feature>
<accession>A0A250DER1</accession>
<dbReference type="SUPFAM" id="SSF103481">
    <property type="entry name" value="Multidrug resistance efflux transporter EmrE"/>
    <property type="match status" value="2"/>
</dbReference>
<keyword evidence="2 5" id="KW-0812">Transmembrane</keyword>
<evidence type="ECO:0000256" key="5">
    <source>
        <dbReference type="SAM" id="Phobius"/>
    </source>
</evidence>
<dbReference type="AlphaFoldDB" id="A0A250DER1"/>
<dbReference type="KEGG" id="vbo:CKY39_03950"/>
<feature type="transmembrane region" description="Helical" evidence="5">
    <location>
        <begin position="245"/>
        <end position="262"/>
    </location>
</feature>
<dbReference type="PANTHER" id="PTHR32322:SF9">
    <property type="entry name" value="AMINO-ACID METABOLITE EFFLUX PUMP-RELATED"/>
    <property type="match status" value="1"/>
</dbReference>
<proteinExistence type="predicted"/>
<dbReference type="InterPro" id="IPR050638">
    <property type="entry name" value="AA-Vitamin_Transporters"/>
</dbReference>
<dbReference type="Proteomes" id="UP000217154">
    <property type="component" value="Chromosome"/>
</dbReference>
<keyword evidence="3 5" id="KW-1133">Transmembrane helix</keyword>
<dbReference type="GO" id="GO:0016020">
    <property type="term" value="C:membrane"/>
    <property type="evidence" value="ECO:0007669"/>
    <property type="project" value="UniProtKB-SubCell"/>
</dbReference>
<reference evidence="7 8" key="1">
    <citation type="submission" date="2017-09" db="EMBL/GenBank/DDBJ databases">
        <title>The diverse metabolic capabilities of V. boronicumulans make it an excellent choice for continued studies on novel biodegradation.</title>
        <authorList>
            <person name="Sun S."/>
        </authorList>
    </citation>
    <scope>NUCLEOTIDE SEQUENCE [LARGE SCALE GENOMIC DNA]</scope>
    <source>
        <strain evidence="7 8">J1</strain>
    </source>
</reference>
<evidence type="ECO:0000313" key="8">
    <source>
        <dbReference type="Proteomes" id="UP000217154"/>
    </source>
</evidence>
<dbReference type="InterPro" id="IPR037185">
    <property type="entry name" value="EmrE-like"/>
</dbReference>
<dbReference type="EMBL" id="CP023284">
    <property type="protein sequence ID" value="ATA52463.1"/>
    <property type="molecule type" value="Genomic_DNA"/>
</dbReference>
<sequence length="294" mass="29664">MPDAAAARPALLLHAVALTAVAMVAFAANSLLCRLALQHGGIDPASFGSIRLASGAITLALVVRFRAQPSALGHTGWLPAVMLFAYVAFFSFAYLSLPAGTGALILFGAVQLTMLGAGLGGGERFGVLAWCGFVLAAAGLVYLVSPGVAAPPLLGAVLMAVAGVAWGVYSLRGRGVADPLAATARNFLRAVPLALALSLVFATRAHADARGVALAVASGALTSGLGYVVWYAALGRLSALRAATVQLSVPLLAAFGGVLFLSEAITPRLALASVAILGGIALVLSQKSRQAARR</sequence>
<dbReference type="PANTHER" id="PTHR32322">
    <property type="entry name" value="INNER MEMBRANE TRANSPORTER"/>
    <property type="match status" value="1"/>
</dbReference>
<name>A0A250DER1_9BURK</name>
<evidence type="ECO:0000256" key="2">
    <source>
        <dbReference type="ARBA" id="ARBA00022692"/>
    </source>
</evidence>
<protein>
    <submittedName>
        <fullName evidence="7">EamA family transporter</fullName>
    </submittedName>
</protein>
<keyword evidence="4 5" id="KW-0472">Membrane</keyword>
<feature type="transmembrane region" description="Helical" evidence="5">
    <location>
        <begin position="150"/>
        <end position="169"/>
    </location>
</feature>
<feature type="domain" description="EamA" evidence="6">
    <location>
        <begin position="154"/>
        <end position="284"/>
    </location>
</feature>